<sequence>MMDSFSYWDREPKESIWWAPHVRSFNIVPSPDLPAPLSPKVTATFRSIAVNAPQYLLRLRSTVLARGGTFIRSRISSAPTFAASLASVAGTVKRITRSHPAVWVNALGLGAKDIAHDDSMYPVKGQTVLVKGEADAIRTALYEGGISYVIPRPGSGTTVLGGTNEVGNADRRVVEEVTGRTLERTRALAPELCTGKDGGFEVVSVQVGFRPGRKGGARMEREIVKVGDGGEEYRVVHAYGHGGAGYQNSIGVGRRVLDMVRESVGTSEGEEKAKL</sequence>
<dbReference type="Gene3D" id="3.40.50.720">
    <property type="entry name" value="NAD(P)-binding Rossmann-like Domain"/>
    <property type="match status" value="1"/>
</dbReference>
<comment type="caution">
    <text evidence="7">The sequence shown here is derived from an EMBL/GenBank/DDBJ whole genome shotgun (WGS) entry which is preliminary data.</text>
</comment>
<dbReference type="SUPFAM" id="SSF54373">
    <property type="entry name" value="FAD-linked reductases, C-terminal domain"/>
    <property type="match status" value="1"/>
</dbReference>
<name>A0A9P4J9U4_9PEZI</name>
<dbReference type="Pfam" id="PF01266">
    <property type="entry name" value="DAO"/>
    <property type="match status" value="1"/>
</dbReference>
<keyword evidence="8" id="KW-1185">Reference proteome</keyword>
<dbReference type="GO" id="GO:0003884">
    <property type="term" value="F:D-amino-acid oxidase activity"/>
    <property type="evidence" value="ECO:0007669"/>
    <property type="project" value="InterPro"/>
</dbReference>
<reference evidence="7" key="1">
    <citation type="journal article" date="2020" name="Stud. Mycol.">
        <title>101 Dothideomycetes genomes: a test case for predicting lifestyles and emergence of pathogens.</title>
        <authorList>
            <person name="Haridas S."/>
            <person name="Albert R."/>
            <person name="Binder M."/>
            <person name="Bloem J."/>
            <person name="Labutti K."/>
            <person name="Salamov A."/>
            <person name="Andreopoulos B."/>
            <person name="Baker S."/>
            <person name="Barry K."/>
            <person name="Bills G."/>
            <person name="Bluhm B."/>
            <person name="Cannon C."/>
            <person name="Castanera R."/>
            <person name="Culley D."/>
            <person name="Daum C."/>
            <person name="Ezra D."/>
            <person name="Gonzalez J."/>
            <person name="Henrissat B."/>
            <person name="Kuo A."/>
            <person name="Liang C."/>
            <person name="Lipzen A."/>
            <person name="Lutzoni F."/>
            <person name="Magnuson J."/>
            <person name="Mondo S."/>
            <person name="Nolan M."/>
            <person name="Ohm R."/>
            <person name="Pangilinan J."/>
            <person name="Park H.-J."/>
            <person name="Ramirez L."/>
            <person name="Alfaro M."/>
            <person name="Sun H."/>
            <person name="Tritt A."/>
            <person name="Yoshinaga Y."/>
            <person name="Zwiers L.-H."/>
            <person name="Turgeon B."/>
            <person name="Goodwin S."/>
            <person name="Spatafora J."/>
            <person name="Crous P."/>
            <person name="Grigoriev I."/>
        </authorList>
    </citation>
    <scope>NUCLEOTIDE SEQUENCE</scope>
    <source>
        <strain evidence="7">CBS 260.36</strain>
    </source>
</reference>
<dbReference type="GO" id="GO:0019478">
    <property type="term" value="P:D-amino acid catabolic process"/>
    <property type="evidence" value="ECO:0007669"/>
    <property type="project" value="TreeGrafter"/>
</dbReference>
<dbReference type="InterPro" id="IPR023209">
    <property type="entry name" value="DAO"/>
</dbReference>
<evidence type="ECO:0000256" key="4">
    <source>
        <dbReference type="ARBA" id="ARBA00022827"/>
    </source>
</evidence>
<dbReference type="OrthoDB" id="2015447at2759"/>
<gene>
    <name evidence="7" type="ORF">K461DRAFT_272807</name>
</gene>
<keyword evidence="3" id="KW-0285">Flavoprotein</keyword>
<evidence type="ECO:0000256" key="5">
    <source>
        <dbReference type="ARBA" id="ARBA00023002"/>
    </source>
</evidence>
<dbReference type="EMBL" id="ML996081">
    <property type="protein sequence ID" value="KAF2156725.1"/>
    <property type="molecule type" value="Genomic_DNA"/>
</dbReference>
<dbReference type="GO" id="GO:0005737">
    <property type="term" value="C:cytoplasm"/>
    <property type="evidence" value="ECO:0007669"/>
    <property type="project" value="TreeGrafter"/>
</dbReference>
<dbReference type="PANTHER" id="PTHR11530">
    <property type="entry name" value="D-AMINO ACID OXIDASE"/>
    <property type="match status" value="1"/>
</dbReference>
<feature type="domain" description="FAD dependent oxidoreductase" evidence="6">
    <location>
        <begin position="49"/>
        <end position="258"/>
    </location>
</feature>
<evidence type="ECO:0000259" key="6">
    <source>
        <dbReference type="Pfam" id="PF01266"/>
    </source>
</evidence>
<evidence type="ECO:0000256" key="1">
    <source>
        <dbReference type="ARBA" id="ARBA00001974"/>
    </source>
</evidence>
<protein>
    <submittedName>
        <fullName evidence="7">DAO-domain-containing protein</fullName>
    </submittedName>
</protein>
<dbReference type="AlphaFoldDB" id="A0A9P4J9U4"/>
<keyword evidence="5" id="KW-0560">Oxidoreductase</keyword>
<proteinExistence type="inferred from homology"/>
<dbReference type="PANTHER" id="PTHR11530:SF11">
    <property type="entry name" value="D-ASPARTATE OXIDASE"/>
    <property type="match status" value="1"/>
</dbReference>
<dbReference type="Gene3D" id="3.30.9.10">
    <property type="entry name" value="D-Amino Acid Oxidase, subunit A, domain 2"/>
    <property type="match status" value="1"/>
</dbReference>
<dbReference type="SUPFAM" id="SSF51971">
    <property type="entry name" value="Nucleotide-binding domain"/>
    <property type="match status" value="1"/>
</dbReference>
<accession>A0A9P4J9U4</accession>
<comment type="cofactor">
    <cofactor evidence="1">
        <name>FAD</name>
        <dbReference type="ChEBI" id="CHEBI:57692"/>
    </cofactor>
</comment>
<keyword evidence="4" id="KW-0274">FAD</keyword>
<evidence type="ECO:0000256" key="2">
    <source>
        <dbReference type="ARBA" id="ARBA00006730"/>
    </source>
</evidence>
<dbReference type="Proteomes" id="UP000799439">
    <property type="component" value="Unassembled WGS sequence"/>
</dbReference>
<dbReference type="InterPro" id="IPR006076">
    <property type="entry name" value="FAD-dep_OxRdtase"/>
</dbReference>
<evidence type="ECO:0000313" key="7">
    <source>
        <dbReference type="EMBL" id="KAF2156725.1"/>
    </source>
</evidence>
<comment type="similarity">
    <text evidence="2">Belongs to the DAMOX/DASOX family.</text>
</comment>
<evidence type="ECO:0000256" key="3">
    <source>
        <dbReference type="ARBA" id="ARBA00022630"/>
    </source>
</evidence>
<dbReference type="GO" id="GO:0071949">
    <property type="term" value="F:FAD binding"/>
    <property type="evidence" value="ECO:0007669"/>
    <property type="project" value="InterPro"/>
</dbReference>
<organism evidence="7 8">
    <name type="scientific">Myriangium duriaei CBS 260.36</name>
    <dbReference type="NCBI Taxonomy" id="1168546"/>
    <lineage>
        <taxon>Eukaryota</taxon>
        <taxon>Fungi</taxon>
        <taxon>Dikarya</taxon>
        <taxon>Ascomycota</taxon>
        <taxon>Pezizomycotina</taxon>
        <taxon>Dothideomycetes</taxon>
        <taxon>Dothideomycetidae</taxon>
        <taxon>Myriangiales</taxon>
        <taxon>Myriangiaceae</taxon>
        <taxon>Myriangium</taxon>
    </lineage>
</organism>
<evidence type="ECO:0000313" key="8">
    <source>
        <dbReference type="Proteomes" id="UP000799439"/>
    </source>
</evidence>